<comment type="caution">
    <text evidence="5">The sequence shown here is derived from an EMBL/GenBank/DDBJ whole genome shotgun (WGS) entry which is preliminary data.</text>
</comment>
<protein>
    <recommendedName>
        <fullName evidence="7">3-keto-5-aminohexanoate cleavage enzyme</fullName>
    </recommendedName>
</protein>
<sequence length="274" mass="29005">MVAPNGARRTKADHPALPISPADLADTARACHAAGAGAIHLHVRDNADKHSLDPDRYRAAIAAVEAAAPGMAVQTTTEAAGVFDLSEQIASVEALNPACVSFSIKEMMRDGRDVADRFLAGAAARGTAIQFILYDPDEIALFADLYRERALHLRDTPRVIVVAGRYAATQNSDLADYKALHAALKAEKLTDEAIWMTCAFGTGEMACLAQTIDHGGHVRVGFENAIVDASGKPARDNNQRVAMVAALARDRGRQLADGDGARAILGTNKVTALL</sequence>
<dbReference type="GO" id="GO:0046872">
    <property type="term" value="F:metal ion binding"/>
    <property type="evidence" value="ECO:0007669"/>
    <property type="project" value="UniProtKB-KW"/>
</dbReference>
<dbReference type="InterPro" id="IPR013785">
    <property type="entry name" value="Aldolase_TIM"/>
</dbReference>
<name>A3VDL2_9RHOB</name>
<organism evidence="5 6">
    <name type="scientific">Maritimibacter alkaliphilus HTCC2654</name>
    <dbReference type="NCBI Taxonomy" id="314271"/>
    <lineage>
        <taxon>Bacteria</taxon>
        <taxon>Pseudomonadati</taxon>
        <taxon>Pseudomonadota</taxon>
        <taxon>Alphaproteobacteria</taxon>
        <taxon>Rhodobacterales</taxon>
        <taxon>Roseobacteraceae</taxon>
        <taxon>Maritimibacter</taxon>
    </lineage>
</organism>
<dbReference type="InterPro" id="IPR008567">
    <property type="entry name" value="BKACE"/>
</dbReference>
<gene>
    <name evidence="5" type="ORF">RB2654_02769</name>
</gene>
<evidence type="ECO:0000313" key="6">
    <source>
        <dbReference type="Proteomes" id="UP000002931"/>
    </source>
</evidence>
<keyword evidence="3" id="KW-0479">Metal-binding</keyword>
<dbReference type="AlphaFoldDB" id="A3VDL2"/>
<keyword evidence="6" id="KW-1185">Reference proteome</keyword>
<keyword evidence="2" id="KW-0808">Transferase</keyword>
<proteinExistence type="predicted"/>
<evidence type="ECO:0000256" key="4">
    <source>
        <dbReference type="ARBA" id="ARBA00022833"/>
    </source>
</evidence>
<evidence type="ECO:0000256" key="2">
    <source>
        <dbReference type="ARBA" id="ARBA00022679"/>
    </source>
</evidence>
<dbReference type="GO" id="GO:0043720">
    <property type="term" value="F:3-keto-5-aminohexanoate cleavage activity"/>
    <property type="evidence" value="ECO:0007669"/>
    <property type="project" value="InterPro"/>
</dbReference>
<dbReference type="Proteomes" id="UP000002931">
    <property type="component" value="Unassembled WGS sequence"/>
</dbReference>
<accession>A3VDL2</accession>
<dbReference type="Pfam" id="PF05853">
    <property type="entry name" value="BKACE"/>
    <property type="match status" value="1"/>
</dbReference>
<comment type="cofactor">
    <cofactor evidence="1">
        <name>Zn(2+)</name>
        <dbReference type="ChEBI" id="CHEBI:29105"/>
    </cofactor>
</comment>
<dbReference type="EMBL" id="AAMT01000004">
    <property type="protein sequence ID" value="EAQ13601.1"/>
    <property type="molecule type" value="Genomic_DNA"/>
</dbReference>
<dbReference type="HOGENOM" id="CLU_065536_3_0_5"/>
<dbReference type="PANTHER" id="PTHR37418:SF2">
    <property type="entry name" value="3-KETO-5-AMINOHEXANOATE CLEAVAGE ENZYME"/>
    <property type="match status" value="1"/>
</dbReference>
<dbReference type="STRING" id="314271.RB2654_02769"/>
<evidence type="ECO:0000256" key="1">
    <source>
        <dbReference type="ARBA" id="ARBA00001947"/>
    </source>
</evidence>
<keyword evidence="4" id="KW-0862">Zinc</keyword>
<dbReference type="PANTHER" id="PTHR37418">
    <property type="entry name" value="3-KETO-5-AMINOHEXANOATE CLEAVAGE ENZYME-RELATED"/>
    <property type="match status" value="1"/>
</dbReference>
<dbReference type="eggNOG" id="COG3246">
    <property type="taxonomic scope" value="Bacteria"/>
</dbReference>
<dbReference type="Gene3D" id="3.20.20.70">
    <property type="entry name" value="Aldolase class I"/>
    <property type="match status" value="1"/>
</dbReference>
<evidence type="ECO:0008006" key="7">
    <source>
        <dbReference type="Google" id="ProtNLM"/>
    </source>
</evidence>
<reference evidence="5 6" key="1">
    <citation type="journal article" date="2010" name="J. Bacteriol.">
        <title>Genome sequences of Pelagibaca bermudensis HTCC2601T and Maritimibacter alkaliphilus HTCC2654T, the type strains of two marine Roseobacter genera.</title>
        <authorList>
            <person name="Thrash J.C."/>
            <person name="Cho J.C."/>
            <person name="Ferriera S."/>
            <person name="Johnson J."/>
            <person name="Vergin K.L."/>
            <person name="Giovannoni S.J."/>
        </authorList>
    </citation>
    <scope>NUCLEOTIDE SEQUENCE [LARGE SCALE GENOMIC DNA]</scope>
    <source>
        <strain evidence="5 6">HTCC2654</strain>
    </source>
</reference>
<evidence type="ECO:0000256" key="3">
    <source>
        <dbReference type="ARBA" id="ARBA00022723"/>
    </source>
</evidence>
<evidence type="ECO:0000313" key="5">
    <source>
        <dbReference type="EMBL" id="EAQ13601.1"/>
    </source>
</evidence>